<dbReference type="RefSeq" id="WP_179667715.1">
    <property type="nucleotide sequence ID" value="NZ_JACCFP010000001.1"/>
</dbReference>
<feature type="domain" description="PilZ" evidence="1">
    <location>
        <begin position="91"/>
        <end position="194"/>
    </location>
</feature>
<evidence type="ECO:0000313" key="2">
    <source>
        <dbReference type="EMBL" id="NYJ01206.1"/>
    </source>
</evidence>
<protein>
    <submittedName>
        <fullName evidence="2">C-di-GMP-binding flagellar brake protein YcgR</fullName>
    </submittedName>
</protein>
<dbReference type="SUPFAM" id="SSF141371">
    <property type="entry name" value="PilZ domain-like"/>
    <property type="match status" value="1"/>
</dbReference>
<dbReference type="GO" id="GO:0035438">
    <property type="term" value="F:cyclic-di-GMP binding"/>
    <property type="evidence" value="ECO:0007669"/>
    <property type="project" value="InterPro"/>
</dbReference>
<dbReference type="Proteomes" id="UP000530424">
    <property type="component" value="Unassembled WGS sequence"/>
</dbReference>
<dbReference type="EMBL" id="JACCFP010000001">
    <property type="protein sequence ID" value="NYJ01206.1"/>
    <property type="molecule type" value="Genomic_DNA"/>
</dbReference>
<keyword evidence="2" id="KW-0966">Cell projection</keyword>
<reference evidence="2 3" key="1">
    <citation type="submission" date="2020-07" db="EMBL/GenBank/DDBJ databases">
        <title>Sequencing the genomes of 1000 actinobacteria strains.</title>
        <authorList>
            <person name="Klenk H.-P."/>
        </authorList>
    </citation>
    <scope>NUCLEOTIDE SEQUENCE [LARGE SCALE GENOMIC DNA]</scope>
    <source>
        <strain evidence="2 3">DSM 103833</strain>
    </source>
</reference>
<sequence length="208" mass="22232">MRAPALLQHVTLVAGGDHEAQVLDIEADAIVTTLVLSRLPEHGDAEAQVDAAVAWTGDTGRFTCPVVVRRAQRDYGPVWLARVAGPAVRDQRRSHFRAPVHVPVVLTWDAEDADEVTERRLSAVAADLSEGGLLATVGGDAPPAGASVGVTIRLDDETLGLEARVVRRTTYDGGGHGVALEFTDPGRHADRLRRAAFDAERRSAAARR</sequence>
<dbReference type="Pfam" id="PF07238">
    <property type="entry name" value="PilZ"/>
    <property type="match status" value="1"/>
</dbReference>
<keyword evidence="3" id="KW-1185">Reference proteome</keyword>
<evidence type="ECO:0000313" key="3">
    <source>
        <dbReference type="Proteomes" id="UP000530424"/>
    </source>
</evidence>
<gene>
    <name evidence="2" type="ORF">HNR19_001904</name>
</gene>
<organism evidence="2 3">
    <name type="scientific">Nocardioides thalensis</name>
    <dbReference type="NCBI Taxonomy" id="1914755"/>
    <lineage>
        <taxon>Bacteria</taxon>
        <taxon>Bacillati</taxon>
        <taxon>Actinomycetota</taxon>
        <taxon>Actinomycetes</taxon>
        <taxon>Propionibacteriales</taxon>
        <taxon>Nocardioidaceae</taxon>
        <taxon>Nocardioides</taxon>
    </lineage>
</organism>
<keyword evidence="2" id="KW-0282">Flagellum</keyword>
<keyword evidence="2" id="KW-0969">Cilium</keyword>
<comment type="caution">
    <text evidence="2">The sequence shown here is derived from an EMBL/GenBank/DDBJ whole genome shotgun (WGS) entry which is preliminary data.</text>
</comment>
<name>A0A853C2H1_9ACTN</name>
<dbReference type="AlphaFoldDB" id="A0A853C2H1"/>
<accession>A0A853C2H1</accession>
<proteinExistence type="predicted"/>
<dbReference type="Gene3D" id="2.40.10.220">
    <property type="entry name" value="predicted glycosyltransferase like domains"/>
    <property type="match status" value="1"/>
</dbReference>
<dbReference type="InterPro" id="IPR009875">
    <property type="entry name" value="PilZ_domain"/>
</dbReference>
<evidence type="ECO:0000259" key="1">
    <source>
        <dbReference type="Pfam" id="PF07238"/>
    </source>
</evidence>